<sequence>MIQNKSITSVMVDKCARTKMEQLKRYICKENQINAFHLYGLHWELVLVQQSRLNSLNCNSQDVGAMAAAQQRKRLVDLTQNEVVAAVRQVANPLLHTIPTCLLLGPEEEEEVGVLELKRNPQKPGWQPRSSCALPARSKSTRQMVESP</sequence>
<evidence type="ECO:0000313" key="2">
    <source>
        <dbReference type="EMBL" id="CRZ05444.1"/>
    </source>
</evidence>
<protein>
    <submittedName>
        <fullName evidence="2">Uncharacterized protein</fullName>
    </submittedName>
</protein>
<feature type="region of interest" description="Disordered" evidence="1">
    <location>
        <begin position="118"/>
        <end position="148"/>
    </location>
</feature>
<reference evidence="2" key="1">
    <citation type="submission" date="2015-04" db="EMBL/GenBank/DDBJ databases">
        <title>The genome sequence of the plant pathogenic Rhizarian Plasmodiophora brassicae reveals insights in its biotrophic life cycle and the origin of chitin synthesis.</title>
        <authorList>
            <person name="Schwelm A."/>
            <person name="Fogelqvist J."/>
            <person name="Knaust A."/>
            <person name="Julke S."/>
            <person name="Lilja T."/>
            <person name="Dhandapani V."/>
            <person name="Bonilla-Rosso G."/>
            <person name="Karlsson M."/>
            <person name="Shevchenko A."/>
            <person name="Choi S.R."/>
            <person name="Kim H.G."/>
            <person name="Park J.Y."/>
            <person name="Lim Y.P."/>
            <person name="Ludwig-Muller J."/>
            <person name="Dixelius C."/>
        </authorList>
    </citation>
    <scope>NUCLEOTIDE SEQUENCE</scope>
    <source>
        <tissue evidence="2">Potato root galls</tissue>
    </source>
</reference>
<name>A0A0H5RAH2_9EUKA</name>
<dbReference type="EMBL" id="HACM01005002">
    <property type="protein sequence ID" value="CRZ05444.1"/>
    <property type="molecule type" value="Transcribed_RNA"/>
</dbReference>
<organism evidence="2">
    <name type="scientific">Spongospora subterranea</name>
    <dbReference type="NCBI Taxonomy" id="70186"/>
    <lineage>
        <taxon>Eukaryota</taxon>
        <taxon>Sar</taxon>
        <taxon>Rhizaria</taxon>
        <taxon>Endomyxa</taxon>
        <taxon>Phytomyxea</taxon>
        <taxon>Plasmodiophorida</taxon>
        <taxon>Plasmodiophoridae</taxon>
        <taxon>Spongospora</taxon>
    </lineage>
</organism>
<proteinExistence type="predicted"/>
<evidence type="ECO:0000256" key="1">
    <source>
        <dbReference type="SAM" id="MobiDB-lite"/>
    </source>
</evidence>
<dbReference type="AlphaFoldDB" id="A0A0H5RAH2"/>
<accession>A0A0H5RAH2</accession>